<dbReference type="PANTHER" id="PTHR43080">
    <property type="entry name" value="CBS DOMAIN-CONTAINING PROTEIN CBSX3, MITOCHONDRIAL"/>
    <property type="match status" value="1"/>
</dbReference>
<dbReference type="EMBL" id="JAANOW010000001">
    <property type="protein sequence ID" value="NIH93693.1"/>
    <property type="molecule type" value="Genomic_DNA"/>
</dbReference>
<evidence type="ECO:0000256" key="2">
    <source>
        <dbReference type="PROSITE-ProRule" id="PRU00703"/>
    </source>
</evidence>
<reference evidence="4 5" key="1">
    <citation type="submission" date="2020-03" db="EMBL/GenBank/DDBJ databases">
        <title>Sequencing the genomes of 1000 actinobacteria strains.</title>
        <authorList>
            <person name="Klenk H.-P."/>
        </authorList>
    </citation>
    <scope>NUCLEOTIDE SEQUENCE [LARGE SCALE GENOMIC DNA]</scope>
    <source>
        <strain evidence="4 5">DSM 44556</strain>
    </source>
</reference>
<accession>A0A7X5TVU8</accession>
<dbReference type="RefSeq" id="WP_167155843.1">
    <property type="nucleotide sequence ID" value="NZ_JAANOW010000001.1"/>
</dbReference>
<name>A0A7X5TVU8_9MYCO</name>
<dbReference type="CDD" id="cd17788">
    <property type="entry name" value="CBS_pair_bac"/>
    <property type="match status" value="1"/>
</dbReference>
<dbReference type="InterPro" id="IPR051257">
    <property type="entry name" value="Diverse_CBS-Domain"/>
</dbReference>
<dbReference type="PROSITE" id="PS51371">
    <property type="entry name" value="CBS"/>
    <property type="match status" value="2"/>
</dbReference>
<dbReference type="InterPro" id="IPR046342">
    <property type="entry name" value="CBS_dom_sf"/>
</dbReference>
<dbReference type="SMART" id="SM00116">
    <property type="entry name" value="CBS"/>
    <property type="match status" value="2"/>
</dbReference>
<keyword evidence="5" id="KW-1185">Reference proteome</keyword>
<gene>
    <name evidence="4" type="ORF">FHU31_000649</name>
</gene>
<sequence length="148" mass="15574">MRAEQIAEEFPVVAADSSALDAVRLMAEHRLAGLVVTDENGCPTTILPASEVVRLLIPGYVRDDPALAGVLSESMADRIADKLSGKSVAAVLPNERPDMPTVKADDTIVEVAAIMAHERAPLVAVLAGKNLIGVITASRLLEVALRSL</sequence>
<dbReference type="Proteomes" id="UP000547444">
    <property type="component" value="Unassembled WGS sequence"/>
</dbReference>
<evidence type="ECO:0000313" key="4">
    <source>
        <dbReference type="EMBL" id="NIH93693.1"/>
    </source>
</evidence>
<organism evidence="4 5">
    <name type="scientific">Mycolicibacterium fluoranthenivorans</name>
    <dbReference type="NCBI Taxonomy" id="258505"/>
    <lineage>
        <taxon>Bacteria</taxon>
        <taxon>Bacillati</taxon>
        <taxon>Actinomycetota</taxon>
        <taxon>Actinomycetes</taxon>
        <taxon>Mycobacteriales</taxon>
        <taxon>Mycobacteriaceae</taxon>
        <taxon>Mycolicibacterium</taxon>
    </lineage>
</organism>
<feature type="domain" description="CBS" evidence="3">
    <location>
        <begin position="95"/>
        <end position="148"/>
    </location>
</feature>
<feature type="domain" description="CBS" evidence="3">
    <location>
        <begin position="6"/>
        <end position="65"/>
    </location>
</feature>
<dbReference type="Pfam" id="PF00571">
    <property type="entry name" value="CBS"/>
    <property type="match status" value="2"/>
</dbReference>
<dbReference type="InterPro" id="IPR000644">
    <property type="entry name" value="CBS_dom"/>
</dbReference>
<dbReference type="Gene3D" id="3.10.580.10">
    <property type="entry name" value="CBS-domain"/>
    <property type="match status" value="1"/>
</dbReference>
<evidence type="ECO:0000256" key="1">
    <source>
        <dbReference type="ARBA" id="ARBA00023122"/>
    </source>
</evidence>
<evidence type="ECO:0000259" key="3">
    <source>
        <dbReference type="PROSITE" id="PS51371"/>
    </source>
</evidence>
<dbReference type="SUPFAM" id="SSF54631">
    <property type="entry name" value="CBS-domain pair"/>
    <property type="match status" value="1"/>
</dbReference>
<comment type="caution">
    <text evidence="4">The sequence shown here is derived from an EMBL/GenBank/DDBJ whole genome shotgun (WGS) entry which is preliminary data.</text>
</comment>
<dbReference type="AlphaFoldDB" id="A0A7X5TVU8"/>
<evidence type="ECO:0000313" key="5">
    <source>
        <dbReference type="Proteomes" id="UP000547444"/>
    </source>
</evidence>
<proteinExistence type="predicted"/>
<keyword evidence="1 2" id="KW-0129">CBS domain</keyword>
<dbReference type="PANTHER" id="PTHR43080:SF2">
    <property type="entry name" value="CBS DOMAIN-CONTAINING PROTEIN"/>
    <property type="match status" value="1"/>
</dbReference>
<protein>
    <submittedName>
        <fullName evidence="4">CBS domain-containing protein</fullName>
    </submittedName>
</protein>